<dbReference type="AlphaFoldDB" id="A0A9X3NF63"/>
<dbReference type="Pfam" id="PF02482">
    <property type="entry name" value="Ribosomal_S30AE"/>
    <property type="match status" value="1"/>
</dbReference>
<dbReference type="GO" id="GO:0045900">
    <property type="term" value="P:negative regulation of translational elongation"/>
    <property type="evidence" value="ECO:0007669"/>
    <property type="project" value="TreeGrafter"/>
</dbReference>
<feature type="compositionally biased region" description="Basic residues" evidence="2">
    <location>
        <begin position="88"/>
        <end position="99"/>
    </location>
</feature>
<feature type="region of interest" description="Disordered" evidence="2">
    <location>
        <begin position="88"/>
        <end position="122"/>
    </location>
</feature>
<dbReference type="InterPro" id="IPR003489">
    <property type="entry name" value="RHF/RaiA"/>
</dbReference>
<evidence type="ECO:0000313" key="3">
    <source>
        <dbReference type="EMBL" id="MDA0185545.1"/>
    </source>
</evidence>
<reference evidence="3" key="1">
    <citation type="submission" date="2022-10" db="EMBL/GenBank/DDBJ databases">
        <title>The WGS of Solirubrobacter phytolaccae KCTC 29190.</title>
        <authorList>
            <person name="Jiang Z."/>
        </authorList>
    </citation>
    <scope>NUCLEOTIDE SEQUENCE</scope>
    <source>
        <strain evidence="3">KCTC 29190</strain>
    </source>
</reference>
<evidence type="ECO:0000256" key="2">
    <source>
        <dbReference type="SAM" id="MobiDB-lite"/>
    </source>
</evidence>
<name>A0A9X3NF63_9ACTN</name>
<gene>
    <name evidence="3" type="primary">raiA</name>
    <name evidence="3" type="ORF">OJ997_34895</name>
</gene>
<proteinExistence type="predicted"/>
<dbReference type="Proteomes" id="UP001147653">
    <property type="component" value="Unassembled WGS sequence"/>
</dbReference>
<dbReference type="PANTHER" id="PTHR33231:SF1">
    <property type="entry name" value="30S RIBOSOMAL PROTEIN"/>
    <property type="match status" value="1"/>
</dbReference>
<dbReference type="NCBIfam" id="TIGR00741">
    <property type="entry name" value="yfiA"/>
    <property type="match status" value="1"/>
</dbReference>
<dbReference type="GO" id="GO:0043024">
    <property type="term" value="F:ribosomal small subunit binding"/>
    <property type="evidence" value="ECO:0007669"/>
    <property type="project" value="TreeGrafter"/>
</dbReference>
<dbReference type="Gene3D" id="3.30.160.100">
    <property type="entry name" value="Ribosome hibernation promotion factor-like"/>
    <property type="match status" value="1"/>
</dbReference>
<dbReference type="SUPFAM" id="SSF69754">
    <property type="entry name" value="Ribosome binding protein Y (YfiA homologue)"/>
    <property type="match status" value="1"/>
</dbReference>
<dbReference type="RefSeq" id="WP_270030052.1">
    <property type="nucleotide sequence ID" value="NZ_JAPDDP010000121.1"/>
</dbReference>
<accession>A0A9X3NF63</accession>
<sequence length="122" mass="13734">MQIDVKGRNLQVTDEIREYAEQRFAKIAKQVSELAELELEVADENVPGDPIAADVVLRLKGTELRAKEVSKDPKHAINLVADNLERQVKRHRDKRRGRRESRAAAEEIRSTPAALEEAPGTL</sequence>
<evidence type="ECO:0000313" key="4">
    <source>
        <dbReference type="Proteomes" id="UP001147653"/>
    </source>
</evidence>
<dbReference type="PANTHER" id="PTHR33231">
    <property type="entry name" value="30S RIBOSOMAL PROTEIN"/>
    <property type="match status" value="1"/>
</dbReference>
<evidence type="ECO:0000256" key="1">
    <source>
        <dbReference type="ARBA" id="ARBA00022845"/>
    </source>
</evidence>
<keyword evidence="4" id="KW-1185">Reference proteome</keyword>
<dbReference type="GO" id="GO:0022627">
    <property type="term" value="C:cytosolic small ribosomal subunit"/>
    <property type="evidence" value="ECO:0007669"/>
    <property type="project" value="TreeGrafter"/>
</dbReference>
<keyword evidence="1" id="KW-0810">Translation regulation</keyword>
<dbReference type="InterPro" id="IPR050574">
    <property type="entry name" value="HPF/YfiA_ribosome-assoc"/>
</dbReference>
<organism evidence="3 4">
    <name type="scientific">Solirubrobacter phytolaccae</name>
    <dbReference type="NCBI Taxonomy" id="1404360"/>
    <lineage>
        <taxon>Bacteria</taxon>
        <taxon>Bacillati</taxon>
        <taxon>Actinomycetota</taxon>
        <taxon>Thermoleophilia</taxon>
        <taxon>Solirubrobacterales</taxon>
        <taxon>Solirubrobacteraceae</taxon>
        <taxon>Solirubrobacter</taxon>
    </lineage>
</organism>
<dbReference type="InterPro" id="IPR036567">
    <property type="entry name" value="RHF-like"/>
</dbReference>
<comment type="caution">
    <text evidence="3">The sequence shown here is derived from an EMBL/GenBank/DDBJ whole genome shotgun (WGS) entry which is preliminary data.</text>
</comment>
<protein>
    <submittedName>
        <fullName evidence="3">Ribosome-associated translation inhibitor RaiA</fullName>
    </submittedName>
</protein>
<dbReference type="CDD" id="cd00552">
    <property type="entry name" value="RaiA"/>
    <property type="match status" value="1"/>
</dbReference>
<dbReference type="EMBL" id="JAPDDP010000121">
    <property type="protein sequence ID" value="MDA0185545.1"/>
    <property type="molecule type" value="Genomic_DNA"/>
</dbReference>
<feature type="compositionally biased region" description="Basic and acidic residues" evidence="2">
    <location>
        <begin position="100"/>
        <end position="109"/>
    </location>
</feature>